<proteinExistence type="predicted"/>
<reference evidence="1 2" key="1">
    <citation type="submission" date="2024-05" db="EMBL/GenBank/DDBJ databases">
        <title>Haplotype-resolved chromosome-level genome assembly of Huyou (Citrus changshanensis).</title>
        <authorList>
            <person name="Miao C."/>
            <person name="Chen W."/>
            <person name="Wu Y."/>
            <person name="Wang L."/>
            <person name="Zhao S."/>
            <person name="Grierson D."/>
            <person name="Xu C."/>
            <person name="Chen K."/>
        </authorList>
    </citation>
    <scope>NUCLEOTIDE SEQUENCE [LARGE SCALE GENOMIC DNA]</scope>
    <source>
        <strain evidence="1">01-14</strain>
        <tissue evidence="1">Leaf</tissue>
    </source>
</reference>
<dbReference type="AlphaFoldDB" id="A0AAP0QPF5"/>
<gene>
    <name evidence="1" type="ORF">WN944_017355</name>
</gene>
<evidence type="ECO:0000313" key="1">
    <source>
        <dbReference type="EMBL" id="KAK9202145.1"/>
    </source>
</evidence>
<keyword evidence="2" id="KW-1185">Reference proteome</keyword>
<dbReference type="Proteomes" id="UP001428341">
    <property type="component" value="Unassembled WGS sequence"/>
</dbReference>
<organism evidence="1 2">
    <name type="scientific">Citrus x changshan-huyou</name>
    <dbReference type="NCBI Taxonomy" id="2935761"/>
    <lineage>
        <taxon>Eukaryota</taxon>
        <taxon>Viridiplantae</taxon>
        <taxon>Streptophyta</taxon>
        <taxon>Embryophyta</taxon>
        <taxon>Tracheophyta</taxon>
        <taxon>Spermatophyta</taxon>
        <taxon>Magnoliopsida</taxon>
        <taxon>eudicotyledons</taxon>
        <taxon>Gunneridae</taxon>
        <taxon>Pentapetalae</taxon>
        <taxon>rosids</taxon>
        <taxon>malvids</taxon>
        <taxon>Sapindales</taxon>
        <taxon>Rutaceae</taxon>
        <taxon>Aurantioideae</taxon>
        <taxon>Citrus</taxon>
    </lineage>
</organism>
<accession>A0AAP0QPF5</accession>
<evidence type="ECO:0000313" key="2">
    <source>
        <dbReference type="Proteomes" id="UP001428341"/>
    </source>
</evidence>
<protein>
    <submittedName>
        <fullName evidence="1">Uncharacterized protein</fullName>
    </submittedName>
</protein>
<dbReference type="EMBL" id="JBCGBO010000005">
    <property type="protein sequence ID" value="KAK9202145.1"/>
    <property type="molecule type" value="Genomic_DNA"/>
</dbReference>
<sequence>MPKLISGMIGWYLLDRGGNRRFQISEARFYLFLPGVDVFPGNFNSEDKLGHSSRLVCTGSRARLSCTGIHFNTAQTFKTTPVLKCTNFFILSII</sequence>
<comment type="caution">
    <text evidence="1">The sequence shown here is derived from an EMBL/GenBank/DDBJ whole genome shotgun (WGS) entry which is preliminary data.</text>
</comment>
<name>A0AAP0QPF5_9ROSI</name>